<dbReference type="Proteomes" id="UP000663845">
    <property type="component" value="Unassembled WGS sequence"/>
</dbReference>
<dbReference type="EMBL" id="CAJOAZ010000387">
    <property type="protein sequence ID" value="CAF3634963.1"/>
    <property type="molecule type" value="Genomic_DNA"/>
</dbReference>
<feature type="transmembrane region" description="Helical" evidence="2">
    <location>
        <begin position="145"/>
        <end position="167"/>
    </location>
</feature>
<keyword evidence="2" id="KW-1133">Transmembrane helix</keyword>
<gene>
    <name evidence="3" type="ORF">JYZ213_LOCUS37032</name>
    <name evidence="4" type="ORF">OXD698_LOCUS8147</name>
</gene>
<feature type="transmembrane region" description="Helical" evidence="2">
    <location>
        <begin position="48"/>
        <end position="70"/>
    </location>
</feature>
<feature type="transmembrane region" description="Helical" evidence="2">
    <location>
        <begin position="108"/>
        <end position="138"/>
    </location>
</feature>
<feature type="compositionally biased region" description="Low complexity" evidence="1">
    <location>
        <begin position="282"/>
        <end position="294"/>
    </location>
</feature>
<feature type="region of interest" description="Disordered" evidence="1">
    <location>
        <begin position="282"/>
        <end position="313"/>
    </location>
</feature>
<feature type="transmembrane region" description="Helical" evidence="2">
    <location>
        <begin position="82"/>
        <end position="102"/>
    </location>
</feature>
<organism evidence="3 5">
    <name type="scientific">Adineta steineri</name>
    <dbReference type="NCBI Taxonomy" id="433720"/>
    <lineage>
        <taxon>Eukaryota</taxon>
        <taxon>Metazoa</taxon>
        <taxon>Spiralia</taxon>
        <taxon>Gnathifera</taxon>
        <taxon>Rotifera</taxon>
        <taxon>Eurotatoria</taxon>
        <taxon>Bdelloidea</taxon>
        <taxon>Adinetida</taxon>
        <taxon>Adinetidae</taxon>
        <taxon>Adineta</taxon>
    </lineage>
</organism>
<reference evidence="3" key="1">
    <citation type="submission" date="2021-02" db="EMBL/GenBank/DDBJ databases">
        <authorList>
            <person name="Nowell W R."/>
        </authorList>
    </citation>
    <scope>NUCLEOTIDE SEQUENCE</scope>
</reference>
<sequence>MTSNCTDTSNDDYKIFWFDYFVSIGYIDNSDLVNLYAPYGKCTRSLLWLTYLINIVHYFFLSTGILYLLCHHRNQSGFWWPFINWVVSFIFIVSSVILFVFLNLNINLFSILIITVQISTLLILWISIFIIIVCMFAIEYRYQRCLILFIIILFLIQICCFIIQILITFHCLYNLKFRSSSLDYGYWSAIFAAGCTVISTILLDYIFMWRGQRTASTRVSPVLIGVSPTPVIQQNNIEDRATSPVDSVILEDFCQQPEAASHQIYNNNDYTRHFRIQRINQRSDSVQSNNSQNQECSDERNANNSLTADETEA</sequence>
<dbReference type="Proteomes" id="UP000663844">
    <property type="component" value="Unassembled WGS sequence"/>
</dbReference>
<dbReference type="AlphaFoldDB" id="A0A815K2Y3"/>
<evidence type="ECO:0000256" key="1">
    <source>
        <dbReference type="SAM" id="MobiDB-lite"/>
    </source>
</evidence>
<evidence type="ECO:0000313" key="5">
    <source>
        <dbReference type="Proteomes" id="UP000663845"/>
    </source>
</evidence>
<dbReference type="EMBL" id="CAJNOG010000953">
    <property type="protein sequence ID" value="CAF1387826.1"/>
    <property type="molecule type" value="Genomic_DNA"/>
</dbReference>
<protein>
    <submittedName>
        <fullName evidence="3">Uncharacterized protein</fullName>
    </submittedName>
</protein>
<accession>A0A815K2Y3</accession>
<proteinExistence type="predicted"/>
<name>A0A815K2Y3_9BILA</name>
<evidence type="ECO:0000256" key="2">
    <source>
        <dbReference type="SAM" id="Phobius"/>
    </source>
</evidence>
<feature type="compositionally biased region" description="Polar residues" evidence="1">
    <location>
        <begin position="302"/>
        <end position="313"/>
    </location>
</feature>
<comment type="caution">
    <text evidence="3">The sequence shown here is derived from an EMBL/GenBank/DDBJ whole genome shotgun (WGS) entry which is preliminary data.</text>
</comment>
<evidence type="ECO:0000313" key="3">
    <source>
        <dbReference type="EMBL" id="CAF1387826.1"/>
    </source>
</evidence>
<keyword evidence="2" id="KW-0472">Membrane</keyword>
<keyword evidence="2" id="KW-0812">Transmembrane</keyword>
<feature type="transmembrane region" description="Helical" evidence="2">
    <location>
        <begin position="187"/>
        <end position="208"/>
    </location>
</feature>
<evidence type="ECO:0000313" key="4">
    <source>
        <dbReference type="EMBL" id="CAF3634963.1"/>
    </source>
</evidence>